<dbReference type="Gene3D" id="2.60.40.10">
    <property type="entry name" value="Immunoglobulins"/>
    <property type="match status" value="1"/>
</dbReference>
<feature type="domain" description="VWFA" evidence="7">
    <location>
        <begin position="529"/>
        <end position="728"/>
    </location>
</feature>
<evidence type="ECO:0000256" key="5">
    <source>
        <dbReference type="ARBA" id="ARBA00023273"/>
    </source>
</evidence>
<evidence type="ECO:0000256" key="6">
    <source>
        <dbReference type="SAM" id="MobiDB-lite"/>
    </source>
</evidence>
<feature type="compositionally biased region" description="Gly residues" evidence="6">
    <location>
        <begin position="965"/>
        <end position="985"/>
    </location>
</feature>
<dbReference type="OrthoDB" id="127762at2"/>
<dbReference type="InterPro" id="IPR036465">
    <property type="entry name" value="vWFA_dom_sf"/>
</dbReference>
<dbReference type="AlphaFoldDB" id="A0A1T5E3F7"/>
<dbReference type="RefSeq" id="WP_082214645.1">
    <property type="nucleotide sequence ID" value="NZ_FUZA01000002.1"/>
</dbReference>
<evidence type="ECO:0000313" key="9">
    <source>
        <dbReference type="Proteomes" id="UP000190897"/>
    </source>
</evidence>
<dbReference type="InterPro" id="IPR002035">
    <property type="entry name" value="VWF_A"/>
</dbReference>
<evidence type="ECO:0000313" key="8">
    <source>
        <dbReference type="EMBL" id="SKB78562.1"/>
    </source>
</evidence>
<evidence type="ECO:0000256" key="1">
    <source>
        <dbReference type="ARBA" id="ARBA00004138"/>
    </source>
</evidence>
<dbReference type="Pfam" id="PF13519">
    <property type="entry name" value="VWA_2"/>
    <property type="match status" value="1"/>
</dbReference>
<dbReference type="GO" id="GO:0008237">
    <property type="term" value="F:metallopeptidase activity"/>
    <property type="evidence" value="ECO:0007669"/>
    <property type="project" value="InterPro"/>
</dbReference>
<dbReference type="EMBL" id="FUZA01000002">
    <property type="protein sequence ID" value="SKB78562.1"/>
    <property type="molecule type" value="Genomic_DNA"/>
</dbReference>
<organism evidence="8 9">
    <name type="scientific">Dyadobacter psychrophilus</name>
    <dbReference type="NCBI Taxonomy" id="651661"/>
    <lineage>
        <taxon>Bacteria</taxon>
        <taxon>Pseudomonadati</taxon>
        <taxon>Bacteroidota</taxon>
        <taxon>Cytophagia</taxon>
        <taxon>Cytophagales</taxon>
        <taxon>Spirosomataceae</taxon>
        <taxon>Dyadobacter</taxon>
    </lineage>
</organism>
<sequence length="1061" mass="113254">MAASDGEIFGLTKILDNGPDNQRFNIVIVAEGFQGANAAAQTDFNTRCQDIVDAFRAEPWFSEGLLASINIHRLNVRSDDAGADNPATCPDMSTATAVSADTYFDATYCSSGIRRCLACDWTLVRSTLTAQLPQWHAGAVLVNSAERGGCASGNVFATALSADWLDVVMHELGHAAFRLADEYSTWQGCSSGETDRDNAPAGEPADPNITASSSLAGLKWAHLVGPLTPVPTMQNPDCSACDNRANVRPDDQEIGLYEGAGYYHCGYFRPAYTCRMRSSSQPFCRVCAEAVQERLRPFFTAPALAASVSELDFGSVGSGSTLTLTFQLSNVGSVSVSGISLNSDSPNFSVAPNSFASMAAGETQVISVTFGPAFTNGDRTGTILITSNAPTLSIELDANVCTPSARMDIQTADGATTLNFGDVSRRLTMYRWFEVRNRQRPCASQLHVTLGGTPAGFEYAPGTSLNFTLAAPTPAQSFTSRRVYVAFSSPVAGGPDFNGNLTITTPDDAITPSVTLNLVARAIDPPPVDSVLVIDRSGSMSEPTGVPGASKMDLAIQAANLYIALLKDNDRIGIVRFNHSANNPGDVLQTLVIAGDPETGAGRASARGVLTAANLSPTGATSIGGGTILGSTVLDTAVANARAVVVLTDGIQNTSPDIPAASTAVAGKIPRQRVFAVGLGLNQLEDKLVQLASVNNGVAQITGELAGDREFLLQKLYVQILSDVADEAFVQDPTNILFPGTEQATDIYIGEVDVAVDFIIVYRKASAYPPIELWLEAPDGTIVRPGDAGSTFPNFMFVTGEGHVYFRCQFPAFPDRPQAHIGRWRVWMASRRGRPVLKHGYAQGSSVNFYYSVMAKARSDMRLNGFLSQSSYEPGSSMLLVLEPTLYGQPVKLDAPVEARFTRPDGVVRIITLTETAYGQYSGTFSDTYQLGVYPVSTVVMATTPLGAIVTRYRLFTGLVFKPGQPGGDPNGGDPNGGDPNGGGNDPDCRKALAVQKQLGALLLRLAEKHPEEREEIVLLLGWLKLFIANCCKCKRSKEDSRKLHAILEKARQMLDEEEEL</sequence>
<protein>
    <submittedName>
        <fullName evidence="8">von Willebrand factor type A domain-containing protein</fullName>
    </submittedName>
</protein>
<dbReference type="STRING" id="651661.SAMN05660293_02137"/>
<keyword evidence="3" id="KW-0963">Cytoplasm</keyword>
<dbReference type="InterPro" id="IPR051266">
    <property type="entry name" value="CLCR"/>
</dbReference>
<accession>A0A1T5E3F7</accession>
<dbReference type="SUPFAM" id="SSF53300">
    <property type="entry name" value="vWA-like"/>
    <property type="match status" value="1"/>
</dbReference>
<dbReference type="PANTHER" id="PTHR10579:SF43">
    <property type="entry name" value="ZINC FINGER (C3HC4-TYPE RING FINGER) FAMILY PROTEIN"/>
    <property type="match status" value="1"/>
</dbReference>
<keyword evidence="5" id="KW-0966">Cell projection</keyword>
<dbReference type="Gene3D" id="3.40.390.10">
    <property type="entry name" value="Collagenase (Catalytic Domain)"/>
    <property type="match status" value="1"/>
</dbReference>
<dbReference type="Gene3D" id="3.40.50.410">
    <property type="entry name" value="von Willebrand factor, type A domain"/>
    <property type="match status" value="1"/>
</dbReference>
<dbReference type="InterPro" id="IPR024079">
    <property type="entry name" value="MetalloPept_cat_dom_sf"/>
</dbReference>
<dbReference type="Pfam" id="PF22544">
    <property type="entry name" value="HYDIN_VesB_CFA65-like_Ig"/>
    <property type="match status" value="1"/>
</dbReference>
<gene>
    <name evidence="8" type="ORF">SAMN05660293_02137</name>
</gene>
<keyword evidence="4" id="KW-0969">Cilium</keyword>
<dbReference type="Proteomes" id="UP000190897">
    <property type="component" value="Unassembled WGS sequence"/>
</dbReference>
<reference evidence="9" key="1">
    <citation type="submission" date="2017-02" db="EMBL/GenBank/DDBJ databases">
        <authorList>
            <person name="Varghese N."/>
            <person name="Submissions S."/>
        </authorList>
    </citation>
    <scope>NUCLEOTIDE SEQUENCE [LARGE SCALE GENOMIC DNA]</scope>
    <source>
        <strain evidence="9">DSM 22270</strain>
    </source>
</reference>
<dbReference type="Pfam" id="PF09471">
    <property type="entry name" value="Peptidase_M64"/>
    <property type="match status" value="2"/>
</dbReference>
<dbReference type="PROSITE" id="PS50234">
    <property type="entry name" value="VWFA"/>
    <property type="match status" value="1"/>
</dbReference>
<keyword evidence="9" id="KW-1185">Reference proteome</keyword>
<proteinExistence type="predicted"/>
<dbReference type="InterPro" id="IPR019026">
    <property type="entry name" value="Peptidase_M64_IgA"/>
</dbReference>
<dbReference type="InterPro" id="IPR013783">
    <property type="entry name" value="Ig-like_fold"/>
</dbReference>
<evidence type="ECO:0000256" key="4">
    <source>
        <dbReference type="ARBA" id="ARBA00023069"/>
    </source>
</evidence>
<comment type="subcellular location">
    <subcellularLocation>
        <location evidence="1">Cell projection</location>
        <location evidence="1">Cilium</location>
    </subcellularLocation>
    <subcellularLocation>
        <location evidence="2">Cytoplasm</location>
    </subcellularLocation>
</comment>
<evidence type="ECO:0000256" key="2">
    <source>
        <dbReference type="ARBA" id="ARBA00004496"/>
    </source>
</evidence>
<feature type="region of interest" description="Disordered" evidence="6">
    <location>
        <begin position="964"/>
        <end position="989"/>
    </location>
</feature>
<name>A0A1T5E3F7_9BACT</name>
<dbReference type="InterPro" id="IPR053879">
    <property type="entry name" value="HYDIN_VesB_CFA65-like_Ig"/>
</dbReference>
<dbReference type="PANTHER" id="PTHR10579">
    <property type="entry name" value="CALCIUM-ACTIVATED CHLORIDE CHANNEL REGULATOR"/>
    <property type="match status" value="1"/>
</dbReference>
<evidence type="ECO:0000259" key="7">
    <source>
        <dbReference type="PROSITE" id="PS50234"/>
    </source>
</evidence>
<evidence type="ECO:0000256" key="3">
    <source>
        <dbReference type="ARBA" id="ARBA00022490"/>
    </source>
</evidence>
<dbReference type="GO" id="GO:0005737">
    <property type="term" value="C:cytoplasm"/>
    <property type="evidence" value="ECO:0007669"/>
    <property type="project" value="UniProtKB-SubCell"/>
</dbReference>
<dbReference type="SMART" id="SM00327">
    <property type="entry name" value="VWA"/>
    <property type="match status" value="1"/>
</dbReference>